<dbReference type="InterPro" id="IPR051363">
    <property type="entry name" value="RLR_Helicase"/>
</dbReference>
<dbReference type="Gene3D" id="3.40.50.300">
    <property type="entry name" value="P-loop containing nucleotide triphosphate hydrolases"/>
    <property type="match status" value="1"/>
</dbReference>
<dbReference type="WBParaSite" id="HPBE_0002276801-mRNA-1">
    <property type="protein sequence ID" value="HPBE_0002276801-mRNA-1"/>
    <property type="gene ID" value="HPBE_0002276801"/>
</dbReference>
<dbReference type="GO" id="GO:0005524">
    <property type="term" value="F:ATP binding"/>
    <property type="evidence" value="ECO:0007669"/>
    <property type="project" value="InterPro"/>
</dbReference>
<protein>
    <submittedName>
        <fullName evidence="4">Helicase ATP-binding domain-containing protein</fullName>
    </submittedName>
</protein>
<dbReference type="PANTHER" id="PTHR14074">
    <property type="entry name" value="HELICASE WITH DEATH DOMAIN-RELATED"/>
    <property type="match status" value="1"/>
</dbReference>
<sequence>MFGTRVRGEKALEGTNTIIAAPTGSGKIVVAVNIIKRHLKKALSGGKARKVLLMTPSTIILDQQAQ</sequence>
<reference evidence="4" key="2">
    <citation type="submission" date="2019-09" db="UniProtKB">
        <authorList>
            <consortium name="WormBaseParasite"/>
        </authorList>
    </citation>
    <scope>IDENTIFICATION</scope>
</reference>
<evidence type="ECO:0000313" key="3">
    <source>
        <dbReference type="Proteomes" id="UP000050761"/>
    </source>
</evidence>
<organism evidence="3 4">
    <name type="scientific">Heligmosomoides polygyrus</name>
    <name type="common">Parasitic roundworm</name>
    <dbReference type="NCBI Taxonomy" id="6339"/>
    <lineage>
        <taxon>Eukaryota</taxon>
        <taxon>Metazoa</taxon>
        <taxon>Ecdysozoa</taxon>
        <taxon>Nematoda</taxon>
        <taxon>Chromadorea</taxon>
        <taxon>Rhabditida</taxon>
        <taxon>Rhabditina</taxon>
        <taxon>Rhabditomorpha</taxon>
        <taxon>Strongyloidea</taxon>
        <taxon>Heligmosomidae</taxon>
        <taxon>Heligmosomoides</taxon>
    </lineage>
</organism>
<evidence type="ECO:0000259" key="1">
    <source>
        <dbReference type="PROSITE" id="PS51192"/>
    </source>
</evidence>
<dbReference type="EMBL" id="UZAH01034335">
    <property type="protein sequence ID" value="VDP34575.1"/>
    <property type="molecule type" value="Genomic_DNA"/>
</dbReference>
<evidence type="ECO:0000313" key="2">
    <source>
        <dbReference type="EMBL" id="VDP34575.1"/>
    </source>
</evidence>
<accession>A0A3P8DS07</accession>
<dbReference type="Pfam" id="PF00270">
    <property type="entry name" value="DEAD"/>
    <property type="match status" value="1"/>
</dbReference>
<accession>A0A183GJC2</accession>
<evidence type="ECO:0000313" key="4">
    <source>
        <dbReference type="WBParaSite" id="HPBE_0002276801-mRNA-1"/>
    </source>
</evidence>
<reference evidence="2 3" key="1">
    <citation type="submission" date="2018-11" db="EMBL/GenBank/DDBJ databases">
        <authorList>
            <consortium name="Pathogen Informatics"/>
        </authorList>
    </citation>
    <scope>NUCLEOTIDE SEQUENCE [LARGE SCALE GENOMIC DNA]</scope>
</reference>
<dbReference type="GO" id="GO:0005737">
    <property type="term" value="C:cytoplasm"/>
    <property type="evidence" value="ECO:0007669"/>
    <property type="project" value="TreeGrafter"/>
</dbReference>
<dbReference type="PROSITE" id="PS51192">
    <property type="entry name" value="HELICASE_ATP_BIND_1"/>
    <property type="match status" value="1"/>
</dbReference>
<proteinExistence type="predicted"/>
<dbReference type="GO" id="GO:0003676">
    <property type="term" value="F:nucleic acid binding"/>
    <property type="evidence" value="ECO:0007669"/>
    <property type="project" value="InterPro"/>
</dbReference>
<dbReference type="SUPFAM" id="SSF52540">
    <property type="entry name" value="P-loop containing nucleoside triphosphate hydrolases"/>
    <property type="match status" value="1"/>
</dbReference>
<feature type="domain" description="Helicase ATP-binding" evidence="1">
    <location>
        <begin position="8"/>
        <end position="66"/>
    </location>
</feature>
<dbReference type="OrthoDB" id="416741at2759"/>
<dbReference type="InterPro" id="IPR027417">
    <property type="entry name" value="P-loop_NTPase"/>
</dbReference>
<name>A0A183GJC2_HELPZ</name>
<dbReference type="InterPro" id="IPR014001">
    <property type="entry name" value="Helicase_ATP-bd"/>
</dbReference>
<gene>
    <name evidence="2" type="ORF">HPBE_LOCUS22767</name>
</gene>
<dbReference type="PANTHER" id="PTHR14074:SF29">
    <property type="entry name" value="DICER-RELATED HELICASE"/>
    <property type="match status" value="1"/>
</dbReference>
<keyword evidence="3" id="KW-1185">Reference proteome</keyword>
<dbReference type="InterPro" id="IPR011545">
    <property type="entry name" value="DEAD/DEAH_box_helicase_dom"/>
</dbReference>
<dbReference type="AlphaFoldDB" id="A0A183GJC2"/>
<dbReference type="Proteomes" id="UP000050761">
    <property type="component" value="Unassembled WGS sequence"/>
</dbReference>